<keyword evidence="4 5" id="KW-0408">Iron</keyword>
<dbReference type="SUPFAM" id="SSF51197">
    <property type="entry name" value="Clavaminate synthase-like"/>
    <property type="match status" value="1"/>
</dbReference>
<feature type="domain" description="Fe2OG dioxygenase" evidence="6">
    <location>
        <begin position="184"/>
        <end position="283"/>
    </location>
</feature>
<accession>A0A5P1F0T9</accession>
<dbReference type="InterPro" id="IPR050295">
    <property type="entry name" value="Plant_2OG-oxidoreductases"/>
</dbReference>
<evidence type="ECO:0000256" key="1">
    <source>
        <dbReference type="ARBA" id="ARBA00008056"/>
    </source>
</evidence>
<evidence type="ECO:0000313" key="7">
    <source>
        <dbReference type="EMBL" id="ONK71975.1"/>
    </source>
</evidence>
<dbReference type="Proteomes" id="UP000243459">
    <property type="component" value="Chromosome 4"/>
</dbReference>
<dbReference type="GO" id="GO:0046872">
    <property type="term" value="F:metal ion binding"/>
    <property type="evidence" value="ECO:0007669"/>
    <property type="project" value="UniProtKB-KW"/>
</dbReference>
<name>A0A5P1F0T9_ASPOF</name>
<evidence type="ECO:0000256" key="2">
    <source>
        <dbReference type="ARBA" id="ARBA00022723"/>
    </source>
</evidence>
<dbReference type="InterPro" id="IPR026992">
    <property type="entry name" value="DIOX_N"/>
</dbReference>
<keyword evidence="8" id="KW-1185">Reference proteome</keyword>
<dbReference type="OrthoDB" id="288590at2759"/>
<dbReference type="Gramene" id="ONK71975">
    <property type="protein sequence ID" value="ONK71975"/>
    <property type="gene ID" value="A4U43_C04F14360"/>
</dbReference>
<evidence type="ECO:0000313" key="8">
    <source>
        <dbReference type="Proteomes" id="UP000243459"/>
    </source>
</evidence>
<evidence type="ECO:0000259" key="6">
    <source>
        <dbReference type="PROSITE" id="PS51471"/>
    </source>
</evidence>
<dbReference type="AlphaFoldDB" id="A0A5P1F0T9"/>
<gene>
    <name evidence="7" type="ORF">A4U43_C04F14360</name>
</gene>
<dbReference type="InterPro" id="IPR044861">
    <property type="entry name" value="IPNS-like_FE2OG_OXY"/>
</dbReference>
<evidence type="ECO:0000256" key="5">
    <source>
        <dbReference type="RuleBase" id="RU003682"/>
    </source>
</evidence>
<dbReference type="Pfam" id="PF14226">
    <property type="entry name" value="DIOX_N"/>
    <property type="match status" value="1"/>
</dbReference>
<proteinExistence type="inferred from homology"/>
<reference evidence="8" key="1">
    <citation type="journal article" date="2017" name="Nat. Commun.">
        <title>The asparagus genome sheds light on the origin and evolution of a young Y chromosome.</title>
        <authorList>
            <person name="Harkess A."/>
            <person name="Zhou J."/>
            <person name="Xu C."/>
            <person name="Bowers J.E."/>
            <person name="Van der Hulst R."/>
            <person name="Ayyampalayam S."/>
            <person name="Mercati F."/>
            <person name="Riccardi P."/>
            <person name="McKain M.R."/>
            <person name="Kakrana A."/>
            <person name="Tang H."/>
            <person name="Ray J."/>
            <person name="Groenendijk J."/>
            <person name="Arikit S."/>
            <person name="Mathioni S.M."/>
            <person name="Nakano M."/>
            <person name="Shan H."/>
            <person name="Telgmann-Rauber A."/>
            <person name="Kanno A."/>
            <person name="Yue Z."/>
            <person name="Chen H."/>
            <person name="Li W."/>
            <person name="Chen Y."/>
            <person name="Xu X."/>
            <person name="Zhang Y."/>
            <person name="Luo S."/>
            <person name="Chen H."/>
            <person name="Gao J."/>
            <person name="Mao Z."/>
            <person name="Pires J.C."/>
            <person name="Luo M."/>
            <person name="Kudrna D."/>
            <person name="Wing R.A."/>
            <person name="Meyers B.C."/>
            <person name="Yi K."/>
            <person name="Kong H."/>
            <person name="Lavrijsen P."/>
            <person name="Sunseri F."/>
            <person name="Falavigna A."/>
            <person name="Ye Y."/>
            <person name="Leebens-Mack J.H."/>
            <person name="Chen G."/>
        </authorList>
    </citation>
    <scope>NUCLEOTIDE SEQUENCE [LARGE SCALE GENOMIC DNA]</scope>
    <source>
        <strain evidence="8">cv. DH0086</strain>
    </source>
</reference>
<dbReference type="Pfam" id="PF03171">
    <property type="entry name" value="2OG-FeII_Oxy"/>
    <property type="match status" value="1"/>
</dbReference>
<dbReference type="InterPro" id="IPR005123">
    <property type="entry name" value="Oxoglu/Fe-dep_dioxygenase_dom"/>
</dbReference>
<dbReference type="EMBL" id="CM007384">
    <property type="protein sequence ID" value="ONK71975.1"/>
    <property type="molecule type" value="Genomic_DNA"/>
</dbReference>
<protein>
    <recommendedName>
        <fullName evidence="6">Fe2OG dioxygenase domain-containing protein</fullName>
    </recommendedName>
</protein>
<dbReference type="PROSITE" id="PS51471">
    <property type="entry name" value="FE2OG_OXY"/>
    <property type="match status" value="1"/>
</dbReference>
<keyword evidence="2 5" id="KW-0479">Metal-binding</keyword>
<dbReference type="FunFam" id="2.60.120.330:FF:000079">
    <property type="entry name" value="Protein SRG1"/>
    <property type="match status" value="1"/>
</dbReference>
<dbReference type="GO" id="GO:0016491">
    <property type="term" value="F:oxidoreductase activity"/>
    <property type="evidence" value="ECO:0007669"/>
    <property type="project" value="UniProtKB-KW"/>
</dbReference>
<dbReference type="PANTHER" id="PTHR47991">
    <property type="entry name" value="OXOGLUTARATE/IRON-DEPENDENT DIOXYGENASE"/>
    <property type="match status" value="1"/>
</dbReference>
<keyword evidence="3 5" id="KW-0560">Oxidoreductase</keyword>
<organism evidence="7 8">
    <name type="scientific">Asparagus officinalis</name>
    <name type="common">Garden asparagus</name>
    <dbReference type="NCBI Taxonomy" id="4686"/>
    <lineage>
        <taxon>Eukaryota</taxon>
        <taxon>Viridiplantae</taxon>
        <taxon>Streptophyta</taxon>
        <taxon>Embryophyta</taxon>
        <taxon>Tracheophyta</taxon>
        <taxon>Spermatophyta</taxon>
        <taxon>Magnoliopsida</taxon>
        <taxon>Liliopsida</taxon>
        <taxon>Asparagales</taxon>
        <taxon>Asparagaceae</taxon>
        <taxon>Asparagoideae</taxon>
        <taxon>Asparagus</taxon>
    </lineage>
</organism>
<comment type="similarity">
    <text evidence="1 5">Belongs to the iron/ascorbate-dependent oxidoreductase family.</text>
</comment>
<dbReference type="Gene3D" id="2.60.120.330">
    <property type="entry name" value="B-lactam Antibiotic, Isopenicillin N Synthase, Chain"/>
    <property type="match status" value="1"/>
</dbReference>
<dbReference type="InterPro" id="IPR027443">
    <property type="entry name" value="IPNS-like_sf"/>
</dbReference>
<evidence type="ECO:0000256" key="3">
    <source>
        <dbReference type="ARBA" id="ARBA00023002"/>
    </source>
</evidence>
<evidence type="ECO:0000256" key="4">
    <source>
        <dbReference type="ARBA" id="ARBA00023004"/>
    </source>
</evidence>
<dbReference type="OMA" id="GMKHRDY"/>
<sequence>MASPLHLDGSDVNNNSSIKDLENIVEDVEIPVIDFSLLTEGTPDQRYLVVQELAKACEDWGFFVLVNHGVPDKLRNALMDTFKGFFNLPPEDKQDSADTHAMNPIRYGTSFNAKVDDNKYWREYLKVMTHPEFHCPTKPPQFREELKEYSACIRELGKKLLGGIWEGLGLDNNYMREALNLGNCFQIVVGNHYAPCPQPEKAMGLPPHSDHGLISILYQNDVDGLEVQHDGKWVRVKPLPNSYLINTGDQMEIVSNGKYKSIVHRAAVNEKRARMSIVTVTGPSLDTTVVAAPQLVSGESPATFRGMKYGEFMEYQQGHGLQEKSVLKLLRL</sequence>